<name>A0ABD2Y9G2_9GENT</name>
<dbReference type="AlphaFoldDB" id="A0ABD2Y9G2"/>
<accession>A0ABD2Y9G2</accession>
<gene>
    <name evidence="2" type="ORF">ACH5RR_033943</name>
</gene>
<protein>
    <submittedName>
        <fullName evidence="2">Uncharacterized protein</fullName>
    </submittedName>
</protein>
<keyword evidence="1" id="KW-0472">Membrane</keyword>
<dbReference type="EMBL" id="JBJUIK010000014">
    <property type="protein sequence ID" value="KAL3504102.1"/>
    <property type="molecule type" value="Genomic_DNA"/>
</dbReference>
<evidence type="ECO:0000256" key="1">
    <source>
        <dbReference type="SAM" id="Phobius"/>
    </source>
</evidence>
<dbReference type="Proteomes" id="UP001630127">
    <property type="component" value="Unassembled WGS sequence"/>
</dbReference>
<organism evidence="2 3">
    <name type="scientific">Cinchona calisaya</name>
    <dbReference type="NCBI Taxonomy" id="153742"/>
    <lineage>
        <taxon>Eukaryota</taxon>
        <taxon>Viridiplantae</taxon>
        <taxon>Streptophyta</taxon>
        <taxon>Embryophyta</taxon>
        <taxon>Tracheophyta</taxon>
        <taxon>Spermatophyta</taxon>
        <taxon>Magnoliopsida</taxon>
        <taxon>eudicotyledons</taxon>
        <taxon>Gunneridae</taxon>
        <taxon>Pentapetalae</taxon>
        <taxon>asterids</taxon>
        <taxon>lamiids</taxon>
        <taxon>Gentianales</taxon>
        <taxon>Rubiaceae</taxon>
        <taxon>Cinchonoideae</taxon>
        <taxon>Cinchoneae</taxon>
        <taxon>Cinchona</taxon>
    </lineage>
</organism>
<keyword evidence="1" id="KW-1133">Transmembrane helix</keyword>
<feature type="transmembrane region" description="Helical" evidence="1">
    <location>
        <begin position="54"/>
        <end position="77"/>
    </location>
</feature>
<keyword evidence="1" id="KW-0812">Transmembrane</keyword>
<evidence type="ECO:0000313" key="3">
    <source>
        <dbReference type="Proteomes" id="UP001630127"/>
    </source>
</evidence>
<comment type="caution">
    <text evidence="2">The sequence shown here is derived from an EMBL/GenBank/DDBJ whole genome shotgun (WGS) entry which is preliminary data.</text>
</comment>
<keyword evidence="3" id="KW-1185">Reference proteome</keyword>
<sequence>MIGLIINRRSGWDFDSMLIFVLLNKKDDEKSNSSKHYPELNELLEKCINCFNSLLYYTLVPTVYMCCMVLASLYYALNVARINSHKENAFIRIRKLAPIAFDFI</sequence>
<proteinExistence type="predicted"/>
<reference evidence="2 3" key="1">
    <citation type="submission" date="2024-11" db="EMBL/GenBank/DDBJ databases">
        <title>A near-complete genome assembly of Cinchona calisaya.</title>
        <authorList>
            <person name="Lian D.C."/>
            <person name="Zhao X.W."/>
            <person name="Wei L."/>
        </authorList>
    </citation>
    <scope>NUCLEOTIDE SEQUENCE [LARGE SCALE GENOMIC DNA]</scope>
    <source>
        <tissue evidence="2">Nenye</tissue>
    </source>
</reference>
<evidence type="ECO:0000313" key="2">
    <source>
        <dbReference type="EMBL" id="KAL3504102.1"/>
    </source>
</evidence>